<dbReference type="GO" id="GO:0005759">
    <property type="term" value="C:mitochondrial matrix"/>
    <property type="evidence" value="ECO:0007669"/>
    <property type="project" value="TreeGrafter"/>
</dbReference>
<name>A0A1E3NJ69_9ASCO</name>
<dbReference type="GO" id="GO:0033615">
    <property type="term" value="P:mitochondrial proton-transporting ATP synthase complex assembly"/>
    <property type="evidence" value="ECO:0007669"/>
    <property type="project" value="InterPro"/>
</dbReference>
<reference evidence="1 2" key="1">
    <citation type="journal article" date="2016" name="Proc. Natl. Acad. Sci. U.S.A.">
        <title>Comparative genomics of biotechnologically important yeasts.</title>
        <authorList>
            <person name="Riley R."/>
            <person name="Haridas S."/>
            <person name="Wolfe K.H."/>
            <person name="Lopes M.R."/>
            <person name="Hittinger C.T."/>
            <person name="Goeker M."/>
            <person name="Salamov A.A."/>
            <person name="Wisecaver J.H."/>
            <person name="Long T.M."/>
            <person name="Calvey C.H."/>
            <person name="Aerts A.L."/>
            <person name="Barry K.W."/>
            <person name="Choi C."/>
            <person name="Clum A."/>
            <person name="Coughlan A.Y."/>
            <person name="Deshpande S."/>
            <person name="Douglass A.P."/>
            <person name="Hanson S.J."/>
            <person name="Klenk H.-P."/>
            <person name="LaButti K.M."/>
            <person name="Lapidus A."/>
            <person name="Lindquist E.A."/>
            <person name="Lipzen A.M."/>
            <person name="Meier-Kolthoff J.P."/>
            <person name="Ohm R.A."/>
            <person name="Otillar R.P."/>
            <person name="Pangilinan J.L."/>
            <person name="Peng Y."/>
            <person name="Rokas A."/>
            <person name="Rosa C.A."/>
            <person name="Scheuner C."/>
            <person name="Sibirny A.A."/>
            <person name="Slot J.C."/>
            <person name="Stielow J.B."/>
            <person name="Sun H."/>
            <person name="Kurtzman C.P."/>
            <person name="Blackwell M."/>
            <person name="Grigoriev I.V."/>
            <person name="Jeffries T.W."/>
        </authorList>
    </citation>
    <scope>NUCLEOTIDE SEQUENCE [LARGE SCALE GENOMIC DNA]</scope>
    <source>
        <strain evidence="1 2">NRRL Y-2026</strain>
    </source>
</reference>
<evidence type="ECO:0000313" key="2">
    <source>
        <dbReference type="Proteomes" id="UP000094455"/>
    </source>
</evidence>
<dbReference type="Pfam" id="PF13233">
    <property type="entry name" value="Complex1_LYR_2"/>
    <property type="match status" value="1"/>
</dbReference>
<dbReference type="STRING" id="763406.A0A1E3NJ69"/>
<accession>A0A1E3NJ69</accession>
<dbReference type="GeneID" id="30181213"/>
<dbReference type="PANTHER" id="PTHR28015:SF1">
    <property type="entry name" value="ATP SYNTHASE ASSEMBLY FACTOR FMC1, MITOCHONDRIAL"/>
    <property type="match status" value="1"/>
</dbReference>
<keyword evidence="2" id="KW-1185">Reference proteome</keyword>
<sequence length="140" mass="16230">MSGKTLFKQMYAALEKSVASSHQTHLKEILKKQDALIHYKRMQYMNAGKKLSADEDARLADEVRERFASKLPALDVHLLAHLDQEQLHRAEAEHLQNITTFLDSQREYIELLERYNPGISMKQTDKVRKTARRVGLEVPE</sequence>
<gene>
    <name evidence="1" type="ORF">PICMEDRAFT_73590</name>
</gene>
<organism evidence="1 2">
    <name type="scientific">Pichia membranifaciens NRRL Y-2026</name>
    <dbReference type="NCBI Taxonomy" id="763406"/>
    <lineage>
        <taxon>Eukaryota</taxon>
        <taxon>Fungi</taxon>
        <taxon>Dikarya</taxon>
        <taxon>Ascomycota</taxon>
        <taxon>Saccharomycotina</taxon>
        <taxon>Pichiomycetes</taxon>
        <taxon>Pichiales</taxon>
        <taxon>Pichiaceae</taxon>
        <taxon>Pichia</taxon>
    </lineage>
</organism>
<dbReference type="AlphaFoldDB" id="A0A1E3NJ69"/>
<evidence type="ECO:0000313" key="1">
    <source>
        <dbReference type="EMBL" id="ODQ46116.1"/>
    </source>
</evidence>
<dbReference type="EMBL" id="KV454004">
    <property type="protein sequence ID" value="ODQ46116.1"/>
    <property type="molecule type" value="Genomic_DNA"/>
</dbReference>
<protein>
    <recommendedName>
        <fullName evidence="3">ATP synthase assembly factor FMC1, mitochondrial</fullName>
    </recommendedName>
</protein>
<proteinExistence type="predicted"/>
<dbReference type="RefSeq" id="XP_019017229.1">
    <property type="nucleotide sequence ID" value="XM_019164526.1"/>
</dbReference>
<evidence type="ECO:0008006" key="3">
    <source>
        <dbReference type="Google" id="ProtNLM"/>
    </source>
</evidence>
<dbReference type="OrthoDB" id="15893at2759"/>
<dbReference type="Proteomes" id="UP000094455">
    <property type="component" value="Unassembled WGS sequence"/>
</dbReference>
<dbReference type="InterPro" id="IPR039196">
    <property type="entry name" value="Fmc1"/>
</dbReference>
<dbReference type="PANTHER" id="PTHR28015">
    <property type="entry name" value="ATP SYNTHASE ASSEMBLY FACTOR FMC1, MITOCHONDRIAL"/>
    <property type="match status" value="1"/>
</dbReference>